<evidence type="ECO:0000256" key="4">
    <source>
        <dbReference type="ARBA" id="ARBA00022801"/>
    </source>
</evidence>
<dbReference type="EC" id="3.4.19.12" evidence="7"/>
<evidence type="ECO:0000313" key="10">
    <source>
        <dbReference type="Proteomes" id="UP001172101"/>
    </source>
</evidence>
<dbReference type="GO" id="GO:0005737">
    <property type="term" value="C:cytoplasm"/>
    <property type="evidence" value="ECO:0007669"/>
    <property type="project" value="TreeGrafter"/>
</dbReference>
<name>A0AA40BFW4_9PEZI</name>
<evidence type="ECO:0000259" key="8">
    <source>
        <dbReference type="PROSITE" id="PS52048"/>
    </source>
</evidence>
<dbReference type="PROSITE" id="PS52048">
    <property type="entry name" value="UCH_DOMAIN"/>
    <property type="match status" value="1"/>
</dbReference>
<dbReference type="GO" id="GO:0006511">
    <property type="term" value="P:ubiquitin-dependent protein catabolic process"/>
    <property type="evidence" value="ECO:0007669"/>
    <property type="project" value="UniProtKB-UniRule"/>
</dbReference>
<evidence type="ECO:0000256" key="2">
    <source>
        <dbReference type="ARBA" id="ARBA00022670"/>
    </source>
</evidence>
<dbReference type="GeneID" id="85322388"/>
<evidence type="ECO:0000256" key="6">
    <source>
        <dbReference type="PROSITE-ProRule" id="PRU01393"/>
    </source>
</evidence>
<evidence type="ECO:0000256" key="3">
    <source>
        <dbReference type="ARBA" id="ARBA00022786"/>
    </source>
</evidence>
<gene>
    <name evidence="9" type="ORF">B0T26DRAFT_669906</name>
</gene>
<dbReference type="InterPro" id="IPR036959">
    <property type="entry name" value="Peptidase_C12_UCH_sf"/>
</dbReference>
<evidence type="ECO:0000256" key="7">
    <source>
        <dbReference type="RuleBase" id="RU361215"/>
    </source>
</evidence>
<dbReference type="InterPro" id="IPR038765">
    <property type="entry name" value="Papain-like_cys_pep_sf"/>
</dbReference>
<keyword evidence="2 7" id="KW-0645">Protease</keyword>
<keyword evidence="4 7" id="KW-0378">Hydrolase</keyword>
<protein>
    <recommendedName>
        <fullName evidence="7">Ubiquitin carboxyl-terminal hydrolase</fullName>
        <ecNumber evidence="7">3.4.19.12</ecNumber>
    </recommendedName>
</protein>
<dbReference type="EMBL" id="JAUIRO010000001">
    <property type="protein sequence ID" value="KAK0733501.1"/>
    <property type="molecule type" value="Genomic_DNA"/>
</dbReference>
<feature type="domain" description="UCH catalytic" evidence="8">
    <location>
        <begin position="6"/>
        <end position="253"/>
    </location>
</feature>
<keyword evidence="3 7" id="KW-0833">Ubl conjugation pathway</keyword>
<comment type="catalytic activity">
    <reaction evidence="1 7">
        <text>Thiol-dependent hydrolysis of ester, thioester, amide, peptide and isopeptide bonds formed by the C-terminal Gly of ubiquitin (a 76-residue protein attached to proteins as an intracellular targeting signal).</text>
        <dbReference type="EC" id="3.4.19.12"/>
    </reaction>
</comment>
<dbReference type="AlphaFoldDB" id="A0AA40BFW4"/>
<comment type="caution">
    <text evidence="6">Lacks conserved residue(s) required for the propagation of feature annotation.</text>
</comment>
<evidence type="ECO:0000256" key="1">
    <source>
        <dbReference type="ARBA" id="ARBA00000707"/>
    </source>
</evidence>
<organism evidence="9 10">
    <name type="scientific">Lasiosphaeria miniovina</name>
    <dbReference type="NCBI Taxonomy" id="1954250"/>
    <lineage>
        <taxon>Eukaryota</taxon>
        <taxon>Fungi</taxon>
        <taxon>Dikarya</taxon>
        <taxon>Ascomycota</taxon>
        <taxon>Pezizomycotina</taxon>
        <taxon>Sordariomycetes</taxon>
        <taxon>Sordariomycetidae</taxon>
        <taxon>Sordariales</taxon>
        <taxon>Lasiosphaeriaceae</taxon>
        <taxon>Lasiosphaeria</taxon>
    </lineage>
</organism>
<dbReference type="GO" id="GO:0016579">
    <property type="term" value="P:protein deubiquitination"/>
    <property type="evidence" value="ECO:0007669"/>
    <property type="project" value="TreeGrafter"/>
</dbReference>
<dbReference type="SUPFAM" id="SSF54001">
    <property type="entry name" value="Cysteine proteinases"/>
    <property type="match status" value="1"/>
</dbReference>
<dbReference type="FunFam" id="3.40.532.10:FF:000008">
    <property type="entry name" value="Ubiquitin carboxyl-terminal hydrolase"/>
    <property type="match status" value="1"/>
</dbReference>
<dbReference type="CDD" id="cd09616">
    <property type="entry name" value="Peptidase_C12_UCH_L1_L3"/>
    <property type="match status" value="1"/>
</dbReference>
<sequence length="257" mass="28017">MTTKKIFVILENNPEVMNALAAKLGLSPDLAFYDVWSLDEPSLLAHIPRPAHALLVIVPLTDAWNQEREREDVADYSYYYDKEGDGSGSEHKQPPPVIWFKQTIGEACGSIGMLHCAINGAAAQFIVPSSALDKIRTDALPLAMDDRAQMLYDSQPFEDAHASVAAMGDTVAPPVGVNGVHTGQHFIAFVKGDDGHLWELEGSRRGPIDRGQLAEDEDVLSPRALELGLKRIIKLDQDAGSKDLRFSCTALAPRGES</sequence>
<keyword evidence="10" id="KW-1185">Reference proteome</keyword>
<dbReference type="Pfam" id="PF01088">
    <property type="entry name" value="Peptidase_C12"/>
    <property type="match status" value="1"/>
</dbReference>
<proteinExistence type="inferred from homology"/>
<evidence type="ECO:0000256" key="5">
    <source>
        <dbReference type="ARBA" id="ARBA00022807"/>
    </source>
</evidence>
<dbReference type="PANTHER" id="PTHR10589:SF41">
    <property type="entry name" value="UBIQUITIN CARBOXYL-TERMINAL HYDROLASE"/>
    <property type="match status" value="1"/>
</dbReference>
<accession>A0AA40BFW4</accession>
<dbReference type="PRINTS" id="PR00707">
    <property type="entry name" value="UBCTHYDRLASE"/>
</dbReference>
<comment type="caution">
    <text evidence="9">The sequence shown here is derived from an EMBL/GenBank/DDBJ whole genome shotgun (WGS) entry which is preliminary data.</text>
</comment>
<evidence type="ECO:0000313" key="9">
    <source>
        <dbReference type="EMBL" id="KAK0733501.1"/>
    </source>
</evidence>
<dbReference type="PANTHER" id="PTHR10589">
    <property type="entry name" value="UBIQUITIN CARBOXYL-TERMINAL HYDROLASE"/>
    <property type="match status" value="1"/>
</dbReference>
<dbReference type="RefSeq" id="XP_060302378.1">
    <property type="nucleotide sequence ID" value="XM_060439118.1"/>
</dbReference>
<dbReference type="Gene3D" id="3.40.532.10">
    <property type="entry name" value="Peptidase C12, ubiquitin carboxyl-terminal hydrolase"/>
    <property type="match status" value="1"/>
</dbReference>
<comment type="similarity">
    <text evidence="6 7">Belongs to the peptidase C12 family.</text>
</comment>
<keyword evidence="5 7" id="KW-0788">Thiol protease</keyword>
<dbReference type="InterPro" id="IPR001578">
    <property type="entry name" value="Peptidase_C12_UCH"/>
</dbReference>
<dbReference type="GO" id="GO:0004843">
    <property type="term" value="F:cysteine-type deubiquitinase activity"/>
    <property type="evidence" value="ECO:0007669"/>
    <property type="project" value="UniProtKB-EC"/>
</dbReference>
<reference evidence="9" key="1">
    <citation type="submission" date="2023-06" db="EMBL/GenBank/DDBJ databases">
        <title>Genome-scale phylogeny and comparative genomics of the fungal order Sordariales.</title>
        <authorList>
            <consortium name="Lawrence Berkeley National Laboratory"/>
            <person name="Hensen N."/>
            <person name="Bonometti L."/>
            <person name="Westerberg I."/>
            <person name="Brannstrom I.O."/>
            <person name="Guillou S."/>
            <person name="Cros-Aarteil S."/>
            <person name="Calhoun S."/>
            <person name="Haridas S."/>
            <person name="Kuo A."/>
            <person name="Mondo S."/>
            <person name="Pangilinan J."/>
            <person name="Riley R."/>
            <person name="LaButti K."/>
            <person name="Andreopoulos B."/>
            <person name="Lipzen A."/>
            <person name="Chen C."/>
            <person name="Yanf M."/>
            <person name="Daum C."/>
            <person name="Ng V."/>
            <person name="Clum A."/>
            <person name="Steindorff A."/>
            <person name="Ohm R."/>
            <person name="Martin F."/>
            <person name="Silar P."/>
            <person name="Natvig D."/>
            <person name="Lalanne C."/>
            <person name="Gautier V."/>
            <person name="Ament-velasquez S.L."/>
            <person name="Kruys A."/>
            <person name="Hutchinson M.I."/>
            <person name="Powell A.J."/>
            <person name="Barry K."/>
            <person name="Miller A.N."/>
            <person name="Grigoriev I.V."/>
            <person name="Debuchy R."/>
            <person name="Gladieux P."/>
            <person name="Thoren M.H."/>
            <person name="Johannesson H."/>
        </authorList>
    </citation>
    <scope>NUCLEOTIDE SEQUENCE</scope>
    <source>
        <strain evidence="9">SMH2392-1A</strain>
    </source>
</reference>
<dbReference type="Proteomes" id="UP001172101">
    <property type="component" value="Unassembled WGS sequence"/>
</dbReference>